<dbReference type="GO" id="GO:0005886">
    <property type="term" value="C:plasma membrane"/>
    <property type="evidence" value="ECO:0007669"/>
    <property type="project" value="UniProtKB-SubCell"/>
</dbReference>
<comment type="subcellular location">
    <subcellularLocation>
        <location evidence="1">Cell membrane</location>
        <topology evidence="1">Multi-pass membrane protein</topology>
    </subcellularLocation>
</comment>
<keyword evidence="5" id="KW-0862">Zinc</keyword>
<name>A0A645F6I8_9ZZZZ</name>
<sequence length="240" mass="25231">MSKVEWIILLTAISGVGSTGFGGVIGALFNRESKKVVSLLLSFAGGVMLSVVCFDLIQDAIFPENSKEKISVFIIILGIFVGFYSVYVLNYFIDSHANERMAKKHSKHHSEKKYMSNQLLIAGVVMSVAIALHNFPEGMIIGASFANTGAAVAVSKSGLTLSAVIGLHDIPEGMAVAVPLIAGGMGKIKAVIITALTGIPTMIGAVLGYYIGMISPVSLSLSLSFASGAMLYVIFGELIP</sequence>
<dbReference type="PANTHER" id="PTHR11040:SF211">
    <property type="entry name" value="ZINC TRANSPORTER ZIP11"/>
    <property type="match status" value="1"/>
</dbReference>
<dbReference type="Pfam" id="PF02535">
    <property type="entry name" value="Zip"/>
    <property type="match status" value="1"/>
</dbReference>
<evidence type="ECO:0000256" key="6">
    <source>
        <dbReference type="ARBA" id="ARBA00022989"/>
    </source>
</evidence>
<evidence type="ECO:0000256" key="8">
    <source>
        <dbReference type="SAM" id="Phobius"/>
    </source>
</evidence>
<dbReference type="AlphaFoldDB" id="A0A645F6I8"/>
<keyword evidence="6 8" id="KW-1133">Transmembrane helix</keyword>
<proteinExistence type="inferred from homology"/>
<evidence type="ECO:0000256" key="2">
    <source>
        <dbReference type="ARBA" id="ARBA00006939"/>
    </source>
</evidence>
<dbReference type="GO" id="GO:0005385">
    <property type="term" value="F:zinc ion transmembrane transporter activity"/>
    <property type="evidence" value="ECO:0007669"/>
    <property type="project" value="TreeGrafter"/>
</dbReference>
<feature type="transmembrane region" description="Helical" evidence="8">
    <location>
        <begin position="114"/>
        <end position="133"/>
    </location>
</feature>
<comment type="caution">
    <text evidence="9">The sequence shown here is derived from an EMBL/GenBank/DDBJ whole genome shotgun (WGS) entry which is preliminary data.</text>
</comment>
<evidence type="ECO:0000256" key="5">
    <source>
        <dbReference type="ARBA" id="ARBA00022833"/>
    </source>
</evidence>
<gene>
    <name evidence="9" type="primary">zupT_43</name>
    <name evidence="9" type="ORF">SDC9_157089</name>
</gene>
<feature type="transmembrane region" description="Helical" evidence="8">
    <location>
        <begin position="188"/>
        <end position="211"/>
    </location>
</feature>
<feature type="transmembrane region" description="Helical" evidence="8">
    <location>
        <begin position="6"/>
        <end position="29"/>
    </location>
</feature>
<protein>
    <submittedName>
        <fullName evidence="9">Zinc transporter ZupT</fullName>
    </submittedName>
</protein>
<evidence type="ECO:0000256" key="1">
    <source>
        <dbReference type="ARBA" id="ARBA00004651"/>
    </source>
</evidence>
<keyword evidence="3" id="KW-1003">Cell membrane</keyword>
<dbReference type="InterPro" id="IPR003689">
    <property type="entry name" value="ZIP"/>
</dbReference>
<keyword evidence="4 8" id="KW-0812">Transmembrane</keyword>
<evidence type="ECO:0000256" key="3">
    <source>
        <dbReference type="ARBA" id="ARBA00022475"/>
    </source>
</evidence>
<dbReference type="EMBL" id="VSSQ01055920">
    <property type="protein sequence ID" value="MPN09797.1"/>
    <property type="molecule type" value="Genomic_DNA"/>
</dbReference>
<keyword evidence="7 8" id="KW-0472">Membrane</keyword>
<evidence type="ECO:0000313" key="9">
    <source>
        <dbReference type="EMBL" id="MPN09797.1"/>
    </source>
</evidence>
<feature type="transmembrane region" description="Helical" evidence="8">
    <location>
        <begin position="217"/>
        <end position="235"/>
    </location>
</feature>
<evidence type="ECO:0000256" key="7">
    <source>
        <dbReference type="ARBA" id="ARBA00023136"/>
    </source>
</evidence>
<accession>A0A645F6I8</accession>
<feature type="transmembrane region" description="Helical" evidence="8">
    <location>
        <begin position="70"/>
        <end position="93"/>
    </location>
</feature>
<dbReference type="PANTHER" id="PTHR11040">
    <property type="entry name" value="ZINC/IRON TRANSPORTER"/>
    <property type="match status" value="1"/>
</dbReference>
<comment type="similarity">
    <text evidence="2">Belongs to the ZIP transporter (TC 2.A.5) family.</text>
</comment>
<evidence type="ECO:0000256" key="4">
    <source>
        <dbReference type="ARBA" id="ARBA00022692"/>
    </source>
</evidence>
<organism evidence="9">
    <name type="scientific">bioreactor metagenome</name>
    <dbReference type="NCBI Taxonomy" id="1076179"/>
    <lineage>
        <taxon>unclassified sequences</taxon>
        <taxon>metagenomes</taxon>
        <taxon>ecological metagenomes</taxon>
    </lineage>
</organism>
<feature type="transmembrane region" description="Helical" evidence="8">
    <location>
        <begin position="36"/>
        <end position="58"/>
    </location>
</feature>
<reference evidence="9" key="1">
    <citation type="submission" date="2019-08" db="EMBL/GenBank/DDBJ databases">
        <authorList>
            <person name="Kucharzyk K."/>
            <person name="Murdoch R.W."/>
            <person name="Higgins S."/>
            <person name="Loffler F."/>
        </authorList>
    </citation>
    <scope>NUCLEOTIDE SEQUENCE</scope>
</reference>